<evidence type="ECO:0000256" key="11">
    <source>
        <dbReference type="ARBA" id="ARBA00023310"/>
    </source>
</evidence>
<evidence type="ECO:0000256" key="12">
    <source>
        <dbReference type="ARBA" id="ARBA00025198"/>
    </source>
</evidence>
<evidence type="ECO:0000313" key="15">
    <source>
        <dbReference type="EMBL" id="VAX21428.1"/>
    </source>
</evidence>
<evidence type="ECO:0000256" key="6">
    <source>
        <dbReference type="ARBA" id="ARBA00022692"/>
    </source>
</evidence>
<feature type="transmembrane region" description="Helical" evidence="14">
    <location>
        <begin position="6"/>
        <end position="27"/>
    </location>
</feature>
<dbReference type="InterPro" id="IPR002146">
    <property type="entry name" value="ATP_synth_b/b'su_bac/chlpt"/>
</dbReference>
<evidence type="ECO:0000256" key="4">
    <source>
        <dbReference type="ARBA" id="ARBA00022448"/>
    </source>
</evidence>
<evidence type="ECO:0000256" key="13">
    <source>
        <dbReference type="SAM" id="Coils"/>
    </source>
</evidence>
<name>A0A3B1CBW2_9ZZZZ</name>
<gene>
    <name evidence="15" type="ORF">MNBD_NITROSPINAE04-1876</name>
</gene>
<feature type="coiled-coil region" evidence="13">
    <location>
        <begin position="89"/>
        <end position="116"/>
    </location>
</feature>
<keyword evidence="11" id="KW-0066">ATP synthesis</keyword>
<evidence type="ECO:0000256" key="8">
    <source>
        <dbReference type="ARBA" id="ARBA00022989"/>
    </source>
</evidence>
<keyword evidence="13" id="KW-0175">Coiled coil</keyword>
<dbReference type="GO" id="GO:0012505">
    <property type="term" value="C:endomembrane system"/>
    <property type="evidence" value="ECO:0007669"/>
    <property type="project" value="UniProtKB-SubCell"/>
</dbReference>
<keyword evidence="7" id="KW-0375">Hydrogen ion transport</keyword>
<dbReference type="EMBL" id="UOGA01000200">
    <property type="protein sequence ID" value="VAX21428.1"/>
    <property type="molecule type" value="Genomic_DNA"/>
</dbReference>
<evidence type="ECO:0008006" key="16">
    <source>
        <dbReference type="Google" id="ProtNLM"/>
    </source>
</evidence>
<dbReference type="PANTHER" id="PTHR33445:SF2">
    <property type="entry name" value="ATP SYNTHASE SUBUNIT B', CHLOROPLASTIC"/>
    <property type="match status" value="1"/>
</dbReference>
<comment type="function">
    <text evidence="12">F(1)F(0) ATP synthase produces ATP from ADP in the presence of a proton or sodium gradient. F-type ATPases consist of two structural domains, F(1) containing the extramembraneous catalytic core and F(0) containing the membrane proton channel, linked together by a central stalk and a peripheral stalk. During catalysis, ATP synthesis in the catalytic domain of F(1) is coupled via a rotary mechanism of the central stalk subunits to proton translocation.</text>
</comment>
<evidence type="ECO:0000256" key="1">
    <source>
        <dbReference type="ARBA" id="ARBA00004167"/>
    </source>
</evidence>
<evidence type="ECO:0000256" key="5">
    <source>
        <dbReference type="ARBA" id="ARBA00022547"/>
    </source>
</evidence>
<accession>A0A3B1CBW2</accession>
<keyword evidence="8 14" id="KW-1133">Transmembrane helix</keyword>
<evidence type="ECO:0000256" key="3">
    <source>
        <dbReference type="ARBA" id="ARBA00005513"/>
    </source>
</evidence>
<organism evidence="15">
    <name type="scientific">hydrothermal vent metagenome</name>
    <dbReference type="NCBI Taxonomy" id="652676"/>
    <lineage>
        <taxon>unclassified sequences</taxon>
        <taxon>metagenomes</taxon>
        <taxon>ecological metagenomes</taxon>
    </lineage>
</organism>
<dbReference type="CDD" id="cd06503">
    <property type="entry name" value="ATP-synt_Fo_b"/>
    <property type="match status" value="1"/>
</dbReference>
<evidence type="ECO:0000256" key="2">
    <source>
        <dbReference type="ARBA" id="ARBA00004308"/>
    </source>
</evidence>
<dbReference type="AlphaFoldDB" id="A0A3B1CBW2"/>
<dbReference type="InterPro" id="IPR005864">
    <property type="entry name" value="ATP_synth_F0_bsu_bac"/>
</dbReference>
<keyword evidence="10 14" id="KW-0472">Membrane</keyword>
<keyword evidence="9" id="KW-0406">Ion transport</keyword>
<dbReference type="NCBIfam" id="TIGR01144">
    <property type="entry name" value="ATP_synt_b"/>
    <property type="match status" value="1"/>
</dbReference>
<evidence type="ECO:0000256" key="9">
    <source>
        <dbReference type="ARBA" id="ARBA00023065"/>
    </source>
</evidence>
<dbReference type="HAMAP" id="MF_01398">
    <property type="entry name" value="ATP_synth_b_bprime"/>
    <property type="match status" value="1"/>
</dbReference>
<dbReference type="GO" id="GO:0015986">
    <property type="term" value="P:proton motive force-driven ATP synthesis"/>
    <property type="evidence" value="ECO:0007669"/>
    <property type="project" value="InterPro"/>
</dbReference>
<evidence type="ECO:0000256" key="10">
    <source>
        <dbReference type="ARBA" id="ARBA00023136"/>
    </source>
</evidence>
<keyword evidence="4" id="KW-0813">Transport</keyword>
<reference evidence="15" key="1">
    <citation type="submission" date="2018-06" db="EMBL/GenBank/DDBJ databases">
        <authorList>
            <person name="Zhirakovskaya E."/>
        </authorList>
    </citation>
    <scope>NUCLEOTIDE SEQUENCE</scope>
</reference>
<dbReference type="PANTHER" id="PTHR33445">
    <property type="entry name" value="ATP SYNTHASE SUBUNIT B', CHLOROPLASTIC"/>
    <property type="match status" value="1"/>
</dbReference>
<dbReference type="Pfam" id="PF00430">
    <property type="entry name" value="ATP-synt_B"/>
    <property type="match status" value="1"/>
</dbReference>
<evidence type="ECO:0000256" key="14">
    <source>
        <dbReference type="SAM" id="Phobius"/>
    </source>
</evidence>
<sequence>MIDIDFTLGIQAINFFVMLWFLNRFVFKPVLKHVDERELKFKEMDERAHLSAKKLDDATAEYDNKIIAIRHESAEITASARKEAQESAVLLHEKARAQVKKEIDQATQEIGDEVERASAKLSKDVKSLAGSLAEKILGRSV</sequence>
<dbReference type="GO" id="GO:0046961">
    <property type="term" value="F:proton-transporting ATPase activity, rotational mechanism"/>
    <property type="evidence" value="ECO:0007669"/>
    <property type="project" value="TreeGrafter"/>
</dbReference>
<protein>
    <recommendedName>
        <fullName evidence="16">ATP synthase F0 sector subunit b</fullName>
    </recommendedName>
</protein>
<comment type="subcellular location">
    <subcellularLocation>
        <location evidence="2">Endomembrane system</location>
    </subcellularLocation>
    <subcellularLocation>
        <location evidence="1">Membrane</location>
        <topology evidence="1">Single-pass membrane protein</topology>
    </subcellularLocation>
</comment>
<keyword evidence="5" id="KW-0138">CF(0)</keyword>
<evidence type="ECO:0000256" key="7">
    <source>
        <dbReference type="ARBA" id="ARBA00022781"/>
    </source>
</evidence>
<comment type="similarity">
    <text evidence="3">Belongs to the ATPase B chain family.</text>
</comment>
<keyword evidence="6 14" id="KW-0812">Transmembrane</keyword>
<proteinExistence type="inferred from homology"/>
<dbReference type="GO" id="GO:0045259">
    <property type="term" value="C:proton-transporting ATP synthase complex"/>
    <property type="evidence" value="ECO:0007669"/>
    <property type="project" value="UniProtKB-KW"/>
</dbReference>
<dbReference type="InterPro" id="IPR050059">
    <property type="entry name" value="ATP_synthase_B_chain"/>
</dbReference>